<evidence type="ECO:0000256" key="1">
    <source>
        <dbReference type="ARBA" id="ARBA00004141"/>
    </source>
</evidence>
<gene>
    <name evidence="7" type="ORF">Strain138_001902</name>
    <name evidence="8" type="ORF">Strain318_001901</name>
</gene>
<dbReference type="InterPro" id="IPR000175">
    <property type="entry name" value="Na/ntran_symport"/>
</dbReference>
<dbReference type="EMBL" id="CP130613">
    <property type="protein sequence ID" value="WKW15512.1"/>
    <property type="molecule type" value="Genomic_DNA"/>
</dbReference>
<feature type="transmembrane region" description="Helical" evidence="6">
    <location>
        <begin position="386"/>
        <end position="407"/>
    </location>
</feature>
<evidence type="ECO:0000313" key="8">
    <source>
        <dbReference type="EMBL" id="WKW15512.1"/>
    </source>
</evidence>
<feature type="transmembrane region" description="Helical" evidence="6">
    <location>
        <begin position="43"/>
        <end position="63"/>
    </location>
</feature>
<dbReference type="PROSITE" id="PS50267">
    <property type="entry name" value="NA_NEUROTRAN_SYMP_3"/>
    <property type="match status" value="1"/>
</dbReference>
<dbReference type="EMBL" id="CP130612">
    <property type="protein sequence ID" value="WKW12605.1"/>
    <property type="molecule type" value="Genomic_DNA"/>
</dbReference>
<evidence type="ECO:0008006" key="10">
    <source>
        <dbReference type="Google" id="ProtNLM"/>
    </source>
</evidence>
<reference evidence="7" key="1">
    <citation type="submission" date="2023-07" db="EMBL/GenBank/DDBJ databases">
        <authorList>
            <person name="Haufschild T."/>
            <person name="Kallscheuer N."/>
            <person name="Hammer J."/>
            <person name="Kohn T."/>
            <person name="Kabuu M."/>
            <person name="Jogler M."/>
            <person name="Wohfarth N."/>
            <person name="Heuer A."/>
            <person name="Rohde M."/>
            <person name="van Teeseling M.C.F."/>
            <person name="Jogler C."/>
        </authorList>
    </citation>
    <scope>NUCLEOTIDE SEQUENCE</scope>
    <source>
        <strain evidence="7">Strain 138</strain>
        <strain evidence="8">Strain 318</strain>
    </source>
</reference>
<feature type="transmembrane region" description="Helical" evidence="6">
    <location>
        <begin position="343"/>
        <end position="365"/>
    </location>
</feature>
<evidence type="ECO:0000256" key="6">
    <source>
        <dbReference type="SAM" id="Phobius"/>
    </source>
</evidence>
<feature type="transmembrane region" description="Helical" evidence="6">
    <location>
        <begin position="494"/>
        <end position="512"/>
    </location>
</feature>
<dbReference type="RefSeq" id="WP_367885484.1">
    <property type="nucleotide sequence ID" value="NZ_CP130612.1"/>
</dbReference>
<evidence type="ECO:0000313" key="7">
    <source>
        <dbReference type="EMBL" id="WKW12605.1"/>
    </source>
</evidence>
<evidence type="ECO:0000256" key="2">
    <source>
        <dbReference type="ARBA" id="ARBA00022448"/>
    </source>
</evidence>
<protein>
    <recommendedName>
        <fullName evidence="10">Sodium:calcium symporter</fullName>
    </recommendedName>
</protein>
<sequence length="531" mass="56810">MSDNKEEWGSKLGVILAVAGSAVGLGNFLRFPGQAAANGGGAFLIPYFCALFLLGLPIGWAEWTMGKYGGKKGLHGAPMVMGAIGKGRLARYLGVLGVLIPLGVSTYYVFIETWTFAYFLKYISGGIGIDRTADIVTQTAQSGSFYTMITGADGDGLLFTGDSKFTVISWIVVFAVNIFFVFRGLSKGIEKFVSYAMPVMAVCALIVLIRVLTLGTPNPAIPEQNVINGLGYMWNPDFSALGNFQTWLAAAGQIFFSLSVGFGVIINYASYMKAKDDVALSGLTASATNELFEVGFGGMITLTAAFVFLGLSGTAGAVATGSFGLGFNTLPVVFAQMGAFENIIGAIWFLMLWLAAITSSLSMYAPATAHLKEATGWSHTKSTSTIAIIGTIGAILTLWFTAGGAFWSTVDFWVGTYLIFVLAMVQIIYFGWVFGIERGWKELHQGASIQVPTIFKVIMKYIAPAYLIIVFVGFTIQNFRASLEASWANTGSRVAMLTIAAILAYLVIVTYVGEKRLRAAGVDIDDNNPAD</sequence>
<organism evidence="7">
    <name type="scientific">Pseudogemmatithrix spongiicola</name>
    <dbReference type="NCBI Taxonomy" id="3062599"/>
    <lineage>
        <taxon>Bacteria</taxon>
        <taxon>Pseudomonadati</taxon>
        <taxon>Gemmatimonadota</taxon>
        <taxon>Gemmatimonadia</taxon>
        <taxon>Gemmatimonadales</taxon>
        <taxon>Gemmatimonadaceae</taxon>
        <taxon>Pseudogemmatithrix</taxon>
    </lineage>
</organism>
<evidence type="ECO:0000256" key="3">
    <source>
        <dbReference type="ARBA" id="ARBA00022692"/>
    </source>
</evidence>
<dbReference type="InterPro" id="IPR037272">
    <property type="entry name" value="SNS_sf"/>
</dbReference>
<feature type="transmembrane region" description="Helical" evidence="6">
    <location>
        <begin position="192"/>
        <end position="212"/>
    </location>
</feature>
<feature type="transmembrane region" description="Helical" evidence="6">
    <location>
        <begin position="291"/>
        <end position="323"/>
    </location>
</feature>
<feature type="transmembrane region" description="Helical" evidence="6">
    <location>
        <begin position="12"/>
        <end position="31"/>
    </location>
</feature>
<feature type="transmembrane region" description="Helical" evidence="6">
    <location>
        <begin position="413"/>
        <end position="436"/>
    </location>
</feature>
<dbReference type="Pfam" id="PF00209">
    <property type="entry name" value="SNF"/>
    <property type="match status" value="2"/>
</dbReference>
<dbReference type="Proteomes" id="UP001229955">
    <property type="component" value="Chromosome"/>
</dbReference>
<dbReference type="GO" id="GO:0016020">
    <property type="term" value="C:membrane"/>
    <property type="evidence" value="ECO:0007669"/>
    <property type="project" value="UniProtKB-SubCell"/>
</dbReference>
<keyword evidence="5 6" id="KW-0472">Membrane</keyword>
<feature type="transmembrane region" description="Helical" evidence="6">
    <location>
        <begin position="457"/>
        <end position="474"/>
    </location>
</feature>
<accession>A0AA49JVD1</accession>
<name>A0AA49JVD1_9BACT</name>
<proteinExistence type="predicted"/>
<feature type="transmembrane region" description="Helical" evidence="6">
    <location>
        <begin position="167"/>
        <end position="185"/>
    </location>
</feature>
<keyword evidence="2" id="KW-0813">Transport</keyword>
<dbReference type="PANTHER" id="PTHR42948">
    <property type="entry name" value="TRANSPORTER"/>
    <property type="match status" value="1"/>
</dbReference>
<dbReference type="KEGG" id="pspc:Strain318_001901"/>
<dbReference type="PRINTS" id="PR00176">
    <property type="entry name" value="NANEUSMPORT"/>
</dbReference>
<evidence type="ECO:0000256" key="5">
    <source>
        <dbReference type="ARBA" id="ARBA00023136"/>
    </source>
</evidence>
<evidence type="ECO:0000313" key="9">
    <source>
        <dbReference type="Proteomes" id="UP001229955"/>
    </source>
</evidence>
<evidence type="ECO:0000256" key="4">
    <source>
        <dbReference type="ARBA" id="ARBA00022989"/>
    </source>
</evidence>
<accession>A0AA49K151</accession>
<keyword evidence="4 6" id="KW-1133">Transmembrane helix</keyword>
<dbReference type="AlphaFoldDB" id="A0AA49JVD1"/>
<comment type="subcellular location">
    <subcellularLocation>
        <location evidence="1">Membrane</location>
        <topology evidence="1">Multi-pass membrane protein</topology>
    </subcellularLocation>
</comment>
<dbReference type="PANTHER" id="PTHR42948:SF1">
    <property type="entry name" value="TRANSPORTER"/>
    <property type="match status" value="1"/>
</dbReference>
<keyword evidence="9" id="KW-1185">Reference proteome</keyword>
<feature type="transmembrane region" description="Helical" evidence="6">
    <location>
        <begin position="247"/>
        <end position="270"/>
    </location>
</feature>
<dbReference type="SUPFAM" id="SSF161070">
    <property type="entry name" value="SNF-like"/>
    <property type="match status" value="1"/>
</dbReference>
<keyword evidence="3 6" id="KW-0812">Transmembrane</keyword>
<feature type="transmembrane region" description="Helical" evidence="6">
    <location>
        <begin position="89"/>
        <end position="110"/>
    </location>
</feature>